<feature type="region of interest" description="Disordered" evidence="1">
    <location>
        <begin position="1"/>
        <end position="61"/>
    </location>
</feature>
<feature type="region of interest" description="Disordered" evidence="1">
    <location>
        <begin position="413"/>
        <end position="449"/>
    </location>
</feature>
<proteinExistence type="predicted"/>
<dbReference type="InterPro" id="IPR009057">
    <property type="entry name" value="Homeodomain-like_sf"/>
</dbReference>
<comment type="caution">
    <text evidence="2">The sequence shown here is derived from an EMBL/GenBank/DDBJ whole genome shotgun (WGS) entry which is preliminary data.</text>
</comment>
<accession>A0A2B7XFS2</accession>
<dbReference type="EMBL" id="PDNA01000165">
    <property type="protein sequence ID" value="PGH07749.1"/>
    <property type="molecule type" value="Genomic_DNA"/>
</dbReference>
<feature type="compositionally biased region" description="Acidic residues" evidence="1">
    <location>
        <begin position="266"/>
        <end position="280"/>
    </location>
</feature>
<feature type="region of interest" description="Disordered" evidence="1">
    <location>
        <begin position="258"/>
        <end position="314"/>
    </location>
</feature>
<feature type="compositionally biased region" description="Acidic residues" evidence="1">
    <location>
        <begin position="290"/>
        <end position="299"/>
    </location>
</feature>
<dbReference type="SUPFAM" id="SSF46689">
    <property type="entry name" value="Homeodomain-like"/>
    <property type="match status" value="1"/>
</dbReference>
<feature type="compositionally biased region" description="Basic and acidic residues" evidence="1">
    <location>
        <begin position="1"/>
        <end position="16"/>
    </location>
</feature>
<sequence>MVKDELMKERRFDKQPPHASPRSTSSACEIEPTSEPPRDRHSSFGPTIAGSASPRRINHDSCISFPRSENLELRRDLSGTNKHSLDQPASGDFSWTNTADPLLEKPPGFHCRPKIGVFLLKQALMSEQKTIRPTPLTQAEREQITARLFRQEPSHEICAAFNISDRRLKRIIHSLRTYGTTVAPRKPPGRPKAVTTEMQDSLREFVSARPLAKLKDLQAHIEEEFDIKCSRTSMARRMREMGYDRTLIPDELRCVEGRRKRKRPEDEDEGEGEGEGEGEEHPEAAQSPSTDEDEDEDEEREHSTTPGKDVIMLPRNSKIKYSWQLAPELGEAWKRERKEQPKLKYKPKPPQKKASQPKPASGSIGPVTGPPGQSQTGAPIIDNSRSVSMVQLAPMPMLRAPVVPRQPFIRPYTPTYIPPPSGSQPRHHRPILPAGLPMGQNNAQPFMRS</sequence>
<keyword evidence="3" id="KW-1185">Reference proteome</keyword>
<feature type="compositionally biased region" description="Polar residues" evidence="1">
    <location>
        <begin position="371"/>
        <end position="383"/>
    </location>
</feature>
<protein>
    <submittedName>
        <fullName evidence="2">Uncharacterized protein</fullName>
    </submittedName>
</protein>
<organism evidence="2 3">
    <name type="scientific">Polytolypa hystricis (strain UAMH7299)</name>
    <dbReference type="NCBI Taxonomy" id="1447883"/>
    <lineage>
        <taxon>Eukaryota</taxon>
        <taxon>Fungi</taxon>
        <taxon>Dikarya</taxon>
        <taxon>Ascomycota</taxon>
        <taxon>Pezizomycotina</taxon>
        <taxon>Eurotiomycetes</taxon>
        <taxon>Eurotiomycetidae</taxon>
        <taxon>Onygenales</taxon>
        <taxon>Onygenales incertae sedis</taxon>
        <taxon>Polytolypa</taxon>
    </lineage>
</organism>
<dbReference type="AlphaFoldDB" id="A0A2B7XFS2"/>
<feature type="compositionally biased region" description="Polar residues" evidence="1">
    <location>
        <begin position="439"/>
        <end position="449"/>
    </location>
</feature>
<dbReference type="OrthoDB" id="4177423at2759"/>
<feature type="region of interest" description="Disordered" evidence="1">
    <location>
        <begin position="334"/>
        <end position="383"/>
    </location>
</feature>
<gene>
    <name evidence="2" type="ORF">AJ80_07954</name>
</gene>
<name>A0A2B7XFS2_POLH7</name>
<feature type="region of interest" description="Disordered" evidence="1">
    <location>
        <begin position="79"/>
        <end position="98"/>
    </location>
</feature>
<reference evidence="2 3" key="1">
    <citation type="submission" date="2017-10" db="EMBL/GenBank/DDBJ databases">
        <title>Comparative genomics in systemic dimorphic fungi from Ajellomycetaceae.</title>
        <authorList>
            <person name="Munoz J.F."/>
            <person name="Mcewen J.G."/>
            <person name="Clay O.K."/>
            <person name="Cuomo C.A."/>
        </authorList>
    </citation>
    <scope>NUCLEOTIDE SEQUENCE [LARGE SCALE GENOMIC DNA]</scope>
    <source>
        <strain evidence="2 3">UAMH7299</strain>
    </source>
</reference>
<evidence type="ECO:0000313" key="3">
    <source>
        <dbReference type="Proteomes" id="UP000224634"/>
    </source>
</evidence>
<evidence type="ECO:0000313" key="2">
    <source>
        <dbReference type="EMBL" id="PGH07749.1"/>
    </source>
</evidence>
<evidence type="ECO:0000256" key="1">
    <source>
        <dbReference type="SAM" id="MobiDB-lite"/>
    </source>
</evidence>
<dbReference type="Proteomes" id="UP000224634">
    <property type="component" value="Unassembled WGS sequence"/>
</dbReference>